<dbReference type="SUPFAM" id="SSF51126">
    <property type="entry name" value="Pectin lyase-like"/>
    <property type="match status" value="1"/>
</dbReference>
<evidence type="ECO:0000256" key="1">
    <source>
        <dbReference type="SAM" id="MobiDB-lite"/>
    </source>
</evidence>
<feature type="non-terminal residue" evidence="3">
    <location>
        <position position="1511"/>
    </location>
</feature>
<comment type="caution">
    <text evidence="3">The sequence shown here is derived from an EMBL/GenBank/DDBJ whole genome shotgun (WGS) entry which is preliminary data.</text>
</comment>
<feature type="region of interest" description="Disordered" evidence="1">
    <location>
        <begin position="1"/>
        <end position="21"/>
    </location>
</feature>
<dbReference type="InterPro" id="IPR025592">
    <property type="entry name" value="DUF4347"/>
</dbReference>
<dbReference type="SMART" id="SM00710">
    <property type="entry name" value="PbH1"/>
    <property type="match status" value="12"/>
</dbReference>
<feature type="domain" description="DUF4347" evidence="2">
    <location>
        <begin position="73"/>
        <end position="223"/>
    </location>
</feature>
<name>A0A318J1X5_9BURK</name>
<gene>
    <name evidence="3" type="ORF">DFR42_1132</name>
</gene>
<dbReference type="Proteomes" id="UP000247792">
    <property type="component" value="Unassembled WGS sequence"/>
</dbReference>
<dbReference type="NCBIfam" id="NF041518">
    <property type="entry name" value="choice_anch_Q"/>
    <property type="match status" value="1"/>
</dbReference>
<sequence length="1511" mass="149587">MKMTPSNSLNPATSEASSSSSFAFHPLHPSLTDGLPSVATAVVAPAVPVITQTAAAPSIAAPAPVAAATPHEVVFVDTTLQNWQGLVGNLKPGTEVVTLDPLKNGVQQMADALQGKADITAVHIVSHGGEGYLVLGNTMLSSYNLADYQSSLATIQKAMAPGADILLYGCDVAKGDTGTSFVNQLAKATGADVAASTNDTGVHGDWVLEYHSGVVETTAIAAQQYHYDLATITVTNLNDSGTGSLRDAVLNATGNGAADTIVFDPALFANGAGTITLTSGALEVGGTSDADAFSIIGPGSNLLTISGNNSSQIFRADNYAAANTSALNISGMTLTNASNTTATGYSLSRGGGAIIVSSTGAVVIDHVVIKNSSSSGYGGGLSSYGNYNSSIIVSNSSFQSNTTTGAGGGINLSAHSVTLLNNTFEGNTAATGGGGAALGIIGAGNFTITNNTFSNNTSGTSNVVAGKGGGLQISSFSGSAGSIINNTIVGNHFVGKSTVNADLVSADGGGLHVDGSPGVITLSNNLIANNTSTGAVGNNGADLVLGRNLTVNGANNIFGTTAGTYTASNSGGNTISNLTGTISTVPSMGTLAYNGGPVKTISIAGGSSAVGAGTTTGAPTTDARGFNRGGTIDIGAYESSDNGSFNFGGVVSPANGVIDVPINYDLVIDFGTAVTAVAAKNIVIYRQSDNAVLETIAANDTSKVTFSSGTGGANSKVTINPAANFLGKTGYYVLIDSGSFLDSSSKSFTGISSSSTWAFTSAGLPSTITSATYDASTGILSVTGTNMASGDTIDVSKLSLTGQGGSYTLTTANVTTSSATAFSITLNAADKLAINGVLNNNGTTAVDTTAFNLAAAAGWDASQGPLADTSNPVTVANVTAPTITSATYDGTTHVFTITGTNLVKTIGATNDVTISKLTITGEGGATRTLSTTGNVEVTSDTSFTFTLAGADIAAVDSLLNKNGTSSASSSTTYNLSAADDWNSVITGGNIADLTGNGITVLNAAPSILSSTYDAATGVLSVSAVNIVGGDTIDVSKLSLTGQAGSYTLTTANVTASSSTAFSVTLNAADKLAINGILNNNGTAAVDTTTFNLAAAASWDQTTTSSADLTGNAVTVSNVTAPTITSATYDGTTHVFTITGANLVKTIGATNDVTISKLTITGEGGATRTLSTTGNVEITSATSFTFTLAGADIAAVDNLLNKNGTSSASSSTTYNLAAADDWNSVITGGNIQDLTGNGITVSNAAPSILSSTYDAATGVLSVSAVNIVGGDTIDVSKLSITGQGGSYTLTTANVTASSSTAFAVTLNAADKLAINGILNNNGTTAVDTTTFNLAAAASWDATTTSSADLTGNGVTVSNVTAPTITSATYDGTTHVFTVTGTNLVKTIGATNDVTISTLTITGEGGATRTLSTTGNVEVTSANSFTFTLAGADIAAVDALLNKNGTSSVSSTVYNLSAADDWNSVITGGNIQDLTGNGITVSNAAPSILSSTYDAATGVLSVSAVNIVGGDTI</sequence>
<accession>A0A318J1X5</accession>
<evidence type="ECO:0000259" key="2">
    <source>
        <dbReference type="Pfam" id="PF14252"/>
    </source>
</evidence>
<dbReference type="InterPro" id="IPR012334">
    <property type="entry name" value="Pectin_lyas_fold"/>
</dbReference>
<dbReference type="InterPro" id="IPR006626">
    <property type="entry name" value="PbH1"/>
</dbReference>
<dbReference type="InterPro" id="IPR059226">
    <property type="entry name" value="Choice_anch_Q_dom"/>
</dbReference>
<proteinExistence type="predicted"/>
<evidence type="ECO:0000313" key="4">
    <source>
        <dbReference type="Proteomes" id="UP000247792"/>
    </source>
</evidence>
<dbReference type="Gene3D" id="2.160.20.10">
    <property type="entry name" value="Single-stranded right-handed beta-helix, Pectin lyase-like"/>
    <property type="match status" value="1"/>
</dbReference>
<dbReference type="InterPro" id="IPR011050">
    <property type="entry name" value="Pectin_lyase_fold/virulence"/>
</dbReference>
<protein>
    <submittedName>
        <fullName evidence="3">Uncharacterized protein DUF4347</fullName>
    </submittedName>
</protein>
<dbReference type="OrthoDB" id="6091599at2"/>
<dbReference type="Pfam" id="PF14252">
    <property type="entry name" value="DUF4347"/>
    <property type="match status" value="1"/>
</dbReference>
<reference evidence="3 4" key="1">
    <citation type="submission" date="2018-05" db="EMBL/GenBank/DDBJ databases">
        <title>Genomic Encyclopedia of Type Strains, Phase IV (KMG-IV): sequencing the most valuable type-strain genomes for metagenomic binning, comparative biology and taxonomic classification.</title>
        <authorList>
            <person name="Goeker M."/>
        </authorList>
    </citation>
    <scope>NUCLEOTIDE SEQUENCE [LARGE SCALE GENOMIC DNA]</scope>
    <source>
        <strain evidence="3 4">DSM 19792</strain>
    </source>
</reference>
<keyword evidence="4" id="KW-1185">Reference proteome</keyword>
<dbReference type="EMBL" id="QJKB01000013">
    <property type="protein sequence ID" value="PXX37928.1"/>
    <property type="molecule type" value="Genomic_DNA"/>
</dbReference>
<evidence type="ECO:0000313" key="3">
    <source>
        <dbReference type="EMBL" id="PXX37928.1"/>
    </source>
</evidence>
<feature type="compositionally biased region" description="Low complexity" evidence="1">
    <location>
        <begin position="8"/>
        <end position="21"/>
    </location>
</feature>
<organism evidence="3 4">
    <name type="scientific">Undibacterium pigrum</name>
    <dbReference type="NCBI Taxonomy" id="401470"/>
    <lineage>
        <taxon>Bacteria</taxon>
        <taxon>Pseudomonadati</taxon>
        <taxon>Pseudomonadota</taxon>
        <taxon>Betaproteobacteria</taxon>
        <taxon>Burkholderiales</taxon>
        <taxon>Oxalobacteraceae</taxon>
        <taxon>Undibacterium</taxon>
    </lineage>
</organism>